<keyword evidence="5" id="KW-0802">TPR repeat</keyword>
<evidence type="ECO:0000256" key="1">
    <source>
        <dbReference type="ARBA" id="ARBA00004572"/>
    </source>
</evidence>
<comment type="caution">
    <text evidence="10">The sequence shown here is derived from an EMBL/GenBank/DDBJ whole genome shotgun (WGS) entry which is preliminary data.</text>
</comment>
<dbReference type="PANTHER" id="PTHR46208:SF1">
    <property type="entry name" value="MITOCHONDRIAL IMPORT RECEPTOR SUBUNIT TOM70"/>
    <property type="match status" value="1"/>
</dbReference>
<organism evidence="10 11">
    <name type="scientific">Oopsacas minuta</name>
    <dbReference type="NCBI Taxonomy" id="111878"/>
    <lineage>
        <taxon>Eukaryota</taxon>
        <taxon>Metazoa</taxon>
        <taxon>Porifera</taxon>
        <taxon>Hexactinellida</taxon>
        <taxon>Hexasterophora</taxon>
        <taxon>Lyssacinosida</taxon>
        <taxon>Leucopsacidae</taxon>
        <taxon>Oopsacas</taxon>
    </lineage>
</organism>
<dbReference type="Pfam" id="PF13181">
    <property type="entry name" value="TPR_8"/>
    <property type="match status" value="2"/>
</dbReference>
<keyword evidence="8" id="KW-0472">Membrane</keyword>
<evidence type="ECO:0000256" key="3">
    <source>
        <dbReference type="ARBA" id="ARBA00022737"/>
    </source>
</evidence>
<dbReference type="InterPro" id="IPR019734">
    <property type="entry name" value="TPR_rpt"/>
</dbReference>
<dbReference type="GO" id="GO:0045039">
    <property type="term" value="P:protein insertion into mitochondrial inner membrane"/>
    <property type="evidence" value="ECO:0007669"/>
    <property type="project" value="TreeGrafter"/>
</dbReference>
<keyword evidence="2" id="KW-0812">Transmembrane</keyword>
<dbReference type="GO" id="GO:0008320">
    <property type="term" value="F:protein transmembrane transporter activity"/>
    <property type="evidence" value="ECO:0007669"/>
    <property type="project" value="TreeGrafter"/>
</dbReference>
<gene>
    <name evidence="10" type="ORF">LOD99_2072</name>
</gene>
<comment type="subcellular location">
    <subcellularLocation>
        <location evidence="1">Mitochondrion outer membrane</location>
        <topology evidence="1">Single-pass membrane protein</topology>
    </subcellularLocation>
</comment>
<dbReference type="Gene3D" id="1.25.40.10">
    <property type="entry name" value="Tetratricopeptide repeat domain"/>
    <property type="match status" value="1"/>
</dbReference>
<evidence type="ECO:0000256" key="4">
    <source>
        <dbReference type="ARBA" id="ARBA00022787"/>
    </source>
</evidence>
<dbReference type="InterPro" id="IPR011990">
    <property type="entry name" value="TPR-like_helical_dom_sf"/>
</dbReference>
<evidence type="ECO:0000256" key="9">
    <source>
        <dbReference type="ARBA" id="ARBA00038030"/>
    </source>
</evidence>
<keyword evidence="7" id="KW-0496">Mitochondrion</keyword>
<sequence>MDVQEVREALEYLEKAIAMDPDNGMLYVYRAQCKLASKGGSVQQGLVENNPHMMEATNQALEELEYAIKIDNQCSIAMEVLSTMYSQKGEPDRAIQYLEMAIKYARTIQEMTNLQTFLLILNYQPEINKEILACGLDPETLQNSLLRQQQN</sequence>
<name>A0AAV7K2V9_9METZ</name>
<keyword evidence="10" id="KW-0675">Receptor</keyword>
<dbReference type="EMBL" id="JAKMXF010000188">
    <property type="protein sequence ID" value="KAI6655573.1"/>
    <property type="molecule type" value="Genomic_DNA"/>
</dbReference>
<dbReference type="GO" id="GO:0005741">
    <property type="term" value="C:mitochondrial outer membrane"/>
    <property type="evidence" value="ECO:0007669"/>
    <property type="project" value="UniProtKB-SubCell"/>
</dbReference>
<proteinExistence type="inferred from homology"/>
<keyword evidence="6" id="KW-1133">Transmembrane helix</keyword>
<evidence type="ECO:0000256" key="7">
    <source>
        <dbReference type="ARBA" id="ARBA00023128"/>
    </source>
</evidence>
<evidence type="ECO:0000313" key="10">
    <source>
        <dbReference type="EMBL" id="KAI6655573.1"/>
    </source>
</evidence>
<evidence type="ECO:0000256" key="6">
    <source>
        <dbReference type="ARBA" id="ARBA00022989"/>
    </source>
</evidence>
<dbReference type="AlphaFoldDB" id="A0AAV7K2V9"/>
<keyword evidence="11" id="KW-1185">Reference proteome</keyword>
<evidence type="ECO:0000313" key="11">
    <source>
        <dbReference type="Proteomes" id="UP001165289"/>
    </source>
</evidence>
<keyword evidence="4" id="KW-1000">Mitochondrion outer membrane</keyword>
<dbReference type="SUPFAM" id="SSF48452">
    <property type="entry name" value="TPR-like"/>
    <property type="match status" value="1"/>
</dbReference>
<dbReference type="PANTHER" id="PTHR46208">
    <property type="entry name" value="MITOCHONDRIAL IMPORT RECEPTOR SUBUNIT TOM70"/>
    <property type="match status" value="1"/>
</dbReference>
<evidence type="ECO:0000256" key="5">
    <source>
        <dbReference type="ARBA" id="ARBA00022803"/>
    </source>
</evidence>
<dbReference type="Proteomes" id="UP001165289">
    <property type="component" value="Unassembled WGS sequence"/>
</dbReference>
<protein>
    <submittedName>
        <fullName evidence="10">Mitochondrial import receptor subunit TOM70-like</fullName>
    </submittedName>
</protein>
<keyword evidence="3" id="KW-0677">Repeat</keyword>
<evidence type="ECO:0000256" key="2">
    <source>
        <dbReference type="ARBA" id="ARBA00022692"/>
    </source>
</evidence>
<accession>A0AAV7K2V9</accession>
<reference evidence="10 11" key="1">
    <citation type="journal article" date="2023" name="BMC Biol.">
        <title>The compact genome of the sponge Oopsacas minuta (Hexactinellida) is lacking key metazoan core genes.</title>
        <authorList>
            <person name="Santini S."/>
            <person name="Schenkelaars Q."/>
            <person name="Jourda C."/>
            <person name="Duchesne M."/>
            <person name="Belahbib H."/>
            <person name="Rocher C."/>
            <person name="Selva M."/>
            <person name="Riesgo A."/>
            <person name="Vervoort M."/>
            <person name="Leys S.P."/>
            <person name="Kodjabachian L."/>
            <person name="Le Bivic A."/>
            <person name="Borchiellini C."/>
            <person name="Claverie J.M."/>
            <person name="Renard E."/>
        </authorList>
    </citation>
    <scope>NUCLEOTIDE SEQUENCE [LARGE SCALE GENOMIC DNA]</scope>
    <source>
        <strain evidence="10">SPO-2</strain>
    </source>
</reference>
<dbReference type="GO" id="GO:0030943">
    <property type="term" value="F:mitochondrion targeting sequence binding"/>
    <property type="evidence" value="ECO:0007669"/>
    <property type="project" value="TreeGrafter"/>
</dbReference>
<dbReference type="GO" id="GO:0030150">
    <property type="term" value="P:protein import into mitochondrial matrix"/>
    <property type="evidence" value="ECO:0007669"/>
    <property type="project" value="TreeGrafter"/>
</dbReference>
<evidence type="ECO:0000256" key="8">
    <source>
        <dbReference type="ARBA" id="ARBA00023136"/>
    </source>
</evidence>
<comment type="similarity">
    <text evidence="9">Belongs to the Tom70 family.</text>
</comment>